<dbReference type="GO" id="GO:0045504">
    <property type="term" value="F:dynein heavy chain binding"/>
    <property type="evidence" value="ECO:0007669"/>
    <property type="project" value="TreeGrafter"/>
</dbReference>
<dbReference type="FunFam" id="2.130.10.10:FF:000373">
    <property type="entry name" value="WD repeat domain 78"/>
    <property type="match status" value="1"/>
</dbReference>
<dbReference type="SMART" id="SM00320">
    <property type="entry name" value="WD40"/>
    <property type="match status" value="5"/>
</dbReference>
<dbReference type="GO" id="GO:0005858">
    <property type="term" value="C:axonemal dynein complex"/>
    <property type="evidence" value="ECO:0007669"/>
    <property type="project" value="TreeGrafter"/>
</dbReference>
<feature type="region of interest" description="Disordered" evidence="15">
    <location>
        <begin position="168"/>
        <end position="189"/>
    </location>
</feature>
<comment type="caution">
    <text evidence="16">The sequence shown here is derived from an EMBL/GenBank/DDBJ whole genome shotgun (WGS) entry which is preliminary data.</text>
</comment>
<feature type="compositionally biased region" description="Basic residues" evidence="15">
    <location>
        <begin position="37"/>
        <end position="46"/>
    </location>
</feature>
<dbReference type="GO" id="GO:0003341">
    <property type="term" value="P:cilium movement"/>
    <property type="evidence" value="ECO:0007669"/>
    <property type="project" value="TreeGrafter"/>
</dbReference>
<sequence length="1012" mass="113525">MTPGKHSRALARAANAGFRVQGLQKQRGKRAVDHSAASRHHAHLSSKRPQAAERRGKRPRLFRTAVPPGTPGVVVYFSPTCYLRAVPRCSISQLLNVGLGPRKSISFVGPGKGALMKGGYAGANQSRMAMSKNMMILPEAKQMEKMTISSAKTVTQVTDIHGVDVTPKPLYRPDPYSGTGKPNKLLTSQDGSHTSDFIASYSLYQNTINPSMLGQFTRSVLGSSTVSKSSVSTSESMAEDLEEPSFKRERLSSFTDLRVMRTAPGKIITKEDLEKTVEIILTETETMNFLNLPTVMFSVESEEAEKVSQRNKNYETLCRNRLGNDLYVERMMQTINGAPKNKDVQCDKILKEDKGIMSTAWDLYDSYNAMELSSLPPKRSMIDSSSKANVPSKDWEQTVAGSNLEKISEGSSLMDIENVILAKVRDEEEDNSDAVFKSDKFQQDLFFMERVIMENIFQPKLAAYRQLPILKEPEPEEPGDFLVDGKLEVVEEEAKKEEEEDLEISSEQSTIPANLERLWSFSCDLTKGLNVSSLAWNKANPDLLAVGYGHFGFKEQKRGLACCWSIKNPMWPERTYQSPYGVTAVDFSIGSPNLLAVGYHNGTIAIYNVQNNSNLPVLDSSESPQKHLGPVWQLQWIEQDRGTTGDDKREILVSISADGRISKWVIRKGLDCHDLMRLRRTTASTSKKGGEKEKKGEALISRQAPGMCFAFHPKDTNIYLAGTEEGHIHKCSCSYNEQYLDTYRGHKGPVYKIAWNPFCHDVFLSCSADWGVIIWQHENLKPFLSFYPTTYVVYDIAWSPKSSYIFAAANESRVEIWDLHISTLDPLIVNVANPGIKFTTVLFAKQTDCLLVGDSDGQVAVYELKNMPTTLDSNRGDVWTFHKTLYNKIKIIRDASSGSMDYFVMFSSFPTEERQCHKYYGIFSVEARREGSRKLCGSEYVRTVIYICASSRWRWHSGALLQGQQAERGNHFQLPNEQEISEGRAAHNLPKMDFAGEESLQGYVIASTYSIQ</sequence>
<evidence type="ECO:0000256" key="11">
    <source>
        <dbReference type="ARBA" id="ARBA00041557"/>
    </source>
</evidence>
<dbReference type="EMBL" id="VBQZ03000193">
    <property type="protein sequence ID" value="MXQ97526.1"/>
    <property type="molecule type" value="Genomic_DNA"/>
</dbReference>
<dbReference type="InterPro" id="IPR015943">
    <property type="entry name" value="WD40/YVTN_repeat-like_dom_sf"/>
</dbReference>
<evidence type="ECO:0000256" key="4">
    <source>
        <dbReference type="ARBA" id="ARBA00022737"/>
    </source>
</evidence>
<evidence type="ECO:0000256" key="12">
    <source>
        <dbReference type="ARBA" id="ARBA00057635"/>
    </source>
</evidence>
<dbReference type="Proteomes" id="UP000322234">
    <property type="component" value="Unassembled WGS sequence"/>
</dbReference>
<evidence type="ECO:0000256" key="6">
    <source>
        <dbReference type="ARBA" id="ARBA00023069"/>
    </source>
</evidence>
<keyword evidence="2" id="KW-0963">Cytoplasm</keyword>
<protein>
    <recommendedName>
        <fullName evidence="10">Dynein axonemal intermediate chain 4</fullName>
    </recommendedName>
    <alternativeName>
        <fullName evidence="11">WD repeat-containing protein 78</fullName>
    </alternativeName>
</protein>
<evidence type="ECO:0000256" key="1">
    <source>
        <dbReference type="ARBA" id="ARBA00004611"/>
    </source>
</evidence>
<dbReference type="Pfam" id="PF00400">
    <property type="entry name" value="WD40"/>
    <property type="match status" value="2"/>
</dbReference>
<dbReference type="PANTHER" id="PTHR12442:SF12">
    <property type="entry name" value="DYNEIN AXONEMAL INTERMEDIATE CHAIN 4"/>
    <property type="match status" value="1"/>
</dbReference>
<evidence type="ECO:0000256" key="15">
    <source>
        <dbReference type="SAM" id="MobiDB-lite"/>
    </source>
</evidence>
<evidence type="ECO:0000256" key="8">
    <source>
        <dbReference type="ARBA" id="ARBA00023273"/>
    </source>
</evidence>
<keyword evidence="5" id="KW-0282">Flagellum</keyword>
<dbReference type="GO" id="GO:0120293">
    <property type="term" value="C:dynein axonemal particle"/>
    <property type="evidence" value="ECO:0007669"/>
    <property type="project" value="UniProtKB-SubCell"/>
</dbReference>
<evidence type="ECO:0000256" key="10">
    <source>
        <dbReference type="ARBA" id="ARBA00040002"/>
    </source>
</evidence>
<dbReference type="InterPro" id="IPR001680">
    <property type="entry name" value="WD40_rpt"/>
</dbReference>
<dbReference type="PANTHER" id="PTHR12442">
    <property type="entry name" value="DYNEIN INTERMEDIATE CHAIN"/>
    <property type="match status" value="1"/>
</dbReference>
<evidence type="ECO:0000256" key="13">
    <source>
        <dbReference type="ARBA" id="ARBA00064258"/>
    </source>
</evidence>
<comment type="subcellular location">
    <subcellularLocation>
        <location evidence="1">Cytoplasm</location>
        <location evidence="1">Cytoskeleton</location>
        <location evidence="1">Flagellum axoneme</location>
    </subcellularLocation>
    <subcellularLocation>
        <location evidence="9">Dynein axonemal particle</location>
    </subcellularLocation>
</comment>
<evidence type="ECO:0000256" key="9">
    <source>
        <dbReference type="ARBA" id="ARBA00024190"/>
    </source>
</evidence>
<comment type="subunit">
    <text evidence="13">Part of the multisubunit axonemal dynein complex formed at least of two heavy chains and a number of intermediate and light chains. Associated with axonemal dynein subunits such as, DNAH2, DNAI3, and DYNLT1. Interacts with DYNLT1.</text>
</comment>
<evidence type="ECO:0000256" key="7">
    <source>
        <dbReference type="ARBA" id="ARBA00023212"/>
    </source>
</evidence>
<dbReference type="FunFam" id="2.130.10.10:FF:000379">
    <property type="entry name" value="WD repeat domain 78"/>
    <property type="match status" value="1"/>
</dbReference>
<name>A0A6B0SBY3_9CETA</name>
<dbReference type="InterPro" id="IPR036322">
    <property type="entry name" value="WD40_repeat_dom_sf"/>
</dbReference>
<evidence type="ECO:0000313" key="16">
    <source>
        <dbReference type="EMBL" id="MXQ97526.1"/>
    </source>
</evidence>
<comment type="function">
    <text evidence="12">Plays a critical role in the assembly of axonemal dynein complex, thereby playing a role in ciliary motility.</text>
</comment>
<evidence type="ECO:0000256" key="3">
    <source>
        <dbReference type="ARBA" id="ARBA00022574"/>
    </source>
</evidence>
<keyword evidence="17" id="KW-1185">Reference proteome</keyword>
<dbReference type="Gene3D" id="2.130.10.10">
    <property type="entry name" value="YVTN repeat-like/Quinoprotein amine dehydrogenase"/>
    <property type="match status" value="2"/>
</dbReference>
<feature type="repeat" description="WD" evidence="14">
    <location>
        <begin position="793"/>
        <end position="819"/>
    </location>
</feature>
<dbReference type="PROSITE" id="PS50082">
    <property type="entry name" value="WD_REPEATS_2"/>
    <property type="match status" value="2"/>
</dbReference>
<evidence type="ECO:0000313" key="17">
    <source>
        <dbReference type="Proteomes" id="UP000322234"/>
    </source>
</evidence>
<dbReference type="SUPFAM" id="SSF50978">
    <property type="entry name" value="WD40 repeat-like"/>
    <property type="match status" value="1"/>
</dbReference>
<gene>
    <name evidence="16" type="ORF">E5288_WYG017256</name>
</gene>
<keyword evidence="7" id="KW-0206">Cytoskeleton</keyword>
<keyword evidence="4" id="KW-0677">Repeat</keyword>
<organism evidence="16 17">
    <name type="scientific">Bos mutus</name>
    <name type="common">wild yak</name>
    <dbReference type="NCBI Taxonomy" id="72004"/>
    <lineage>
        <taxon>Eukaryota</taxon>
        <taxon>Metazoa</taxon>
        <taxon>Chordata</taxon>
        <taxon>Craniata</taxon>
        <taxon>Vertebrata</taxon>
        <taxon>Euteleostomi</taxon>
        <taxon>Mammalia</taxon>
        <taxon>Eutheria</taxon>
        <taxon>Laurasiatheria</taxon>
        <taxon>Artiodactyla</taxon>
        <taxon>Ruminantia</taxon>
        <taxon>Pecora</taxon>
        <taxon>Bovidae</taxon>
        <taxon>Bovinae</taxon>
        <taxon>Bos</taxon>
    </lineage>
</organism>
<evidence type="ECO:0000256" key="5">
    <source>
        <dbReference type="ARBA" id="ARBA00022846"/>
    </source>
</evidence>
<keyword evidence="3 14" id="KW-0853">WD repeat</keyword>
<dbReference type="AlphaFoldDB" id="A0A6B0SBY3"/>
<reference evidence="16" key="1">
    <citation type="submission" date="2019-10" db="EMBL/GenBank/DDBJ databases">
        <title>The sequence and de novo assembly of the wild yak genome.</title>
        <authorList>
            <person name="Liu Y."/>
        </authorList>
    </citation>
    <scope>NUCLEOTIDE SEQUENCE [LARGE SCALE GENOMIC DNA]</scope>
    <source>
        <strain evidence="16">WY2019</strain>
    </source>
</reference>
<evidence type="ECO:0000256" key="2">
    <source>
        <dbReference type="ARBA" id="ARBA00022490"/>
    </source>
</evidence>
<keyword evidence="6" id="KW-0969">Cilium</keyword>
<feature type="repeat" description="WD" evidence="14">
    <location>
        <begin position="743"/>
        <end position="776"/>
    </location>
</feature>
<keyword evidence="8" id="KW-0966">Cell projection</keyword>
<dbReference type="GO" id="GO:0045503">
    <property type="term" value="F:dynein light chain binding"/>
    <property type="evidence" value="ECO:0007669"/>
    <property type="project" value="TreeGrafter"/>
</dbReference>
<dbReference type="InterPro" id="IPR050687">
    <property type="entry name" value="Dynein_IC"/>
</dbReference>
<proteinExistence type="predicted"/>
<accession>A0A6B0SBY3</accession>
<evidence type="ECO:0000256" key="14">
    <source>
        <dbReference type="PROSITE-ProRule" id="PRU00221"/>
    </source>
</evidence>
<feature type="region of interest" description="Disordered" evidence="15">
    <location>
        <begin position="1"/>
        <end position="58"/>
    </location>
</feature>